<evidence type="ECO:0000256" key="3">
    <source>
        <dbReference type="ARBA" id="ARBA00022691"/>
    </source>
</evidence>
<dbReference type="SUPFAM" id="SSF46785">
    <property type="entry name" value="Winged helix' DNA-binding domain"/>
    <property type="match status" value="1"/>
</dbReference>
<dbReference type="InterPro" id="IPR012967">
    <property type="entry name" value="COMT_dimerisation"/>
</dbReference>
<dbReference type="RefSeq" id="XP_016645307.1">
    <property type="nucleotide sequence ID" value="XM_016785010.1"/>
</dbReference>
<evidence type="ECO:0000256" key="2">
    <source>
        <dbReference type="ARBA" id="ARBA00022679"/>
    </source>
</evidence>
<dbReference type="GO" id="GO:0046983">
    <property type="term" value="F:protein dimerization activity"/>
    <property type="evidence" value="ECO:0007669"/>
    <property type="project" value="InterPro"/>
</dbReference>
<dbReference type="OMA" id="MMMTANG"/>
<name>A0A084GDU6_PSEDA</name>
<feature type="domain" description="O-methyltransferase C-terminal" evidence="5">
    <location>
        <begin position="273"/>
        <end position="424"/>
    </location>
</feature>
<accession>A0A084GDU6</accession>
<sequence length="531" mass="58313">MSEVQTRRAADLLGPETFGSPDNGIFLAQLPIMSATPADTSASRLGHILRGLEASLQAFHGLLTEPTIKEELFKSLHDDTGLPNKEISAAAEKVVDLIGLVEHLLEPAPLRLADHFLVAAVDLNIADHLSQGPLKLDDLAALAHAKPDRLKQILRSLHTNNIFAYNETTDHWANNHVSKLLRSDHWTQWRNWVDLYGNEFYKIAGGIPEAVKADGEKKDRSAAHIVFDTDEDMFTYFQRQGWVPRLHRTLGGGAKAMAPGILTDYPWQELADTTVLDIGGGGGALTASLLRAHPTIRGAIFDLPAVIDHVGPFFKPEGQFSDVGSRVTHLIPGNFLEEIPSFTAYTIKWVLHDWNDVDAVKILRNVRTAIEEGPGSRLVILESVLSGRRSGRLSVYGDINMMMTANGQERTEKQWRALAAESGWMTHSIHSLRNAWVQAIDLRPAPLPKDIKVCDGGAEGTEMVNRDADTEITKAGSIQVIKEGNGFRNVREEIRVENDKAADIHEVQAGEESKTAGIPRGPNGDSGEVPR</sequence>
<feature type="domain" description="O-methyltransferase dimerisation" evidence="6">
    <location>
        <begin position="116"/>
        <end position="181"/>
    </location>
</feature>
<dbReference type="Gene3D" id="1.10.10.10">
    <property type="entry name" value="Winged helix-like DNA-binding domain superfamily/Winged helix DNA-binding domain"/>
    <property type="match status" value="1"/>
</dbReference>
<keyword evidence="1" id="KW-0489">Methyltransferase</keyword>
<dbReference type="HOGENOM" id="CLU_005533_12_2_1"/>
<dbReference type="Pfam" id="PF08100">
    <property type="entry name" value="Dimerisation"/>
    <property type="match status" value="1"/>
</dbReference>
<feature type="region of interest" description="Disordered" evidence="4">
    <location>
        <begin position="498"/>
        <end position="531"/>
    </location>
</feature>
<evidence type="ECO:0000256" key="4">
    <source>
        <dbReference type="SAM" id="MobiDB-lite"/>
    </source>
</evidence>
<dbReference type="PANTHER" id="PTHR43712:SF2">
    <property type="entry name" value="O-METHYLTRANSFERASE CICE"/>
    <property type="match status" value="1"/>
</dbReference>
<keyword evidence="8" id="KW-1185">Reference proteome</keyword>
<dbReference type="VEuPathDB" id="FungiDB:SAPIO_CDS1831"/>
<dbReference type="AlphaFoldDB" id="A0A084GDU6"/>
<dbReference type="PANTHER" id="PTHR43712">
    <property type="entry name" value="PUTATIVE (AFU_ORTHOLOGUE AFUA_4G14580)-RELATED"/>
    <property type="match status" value="1"/>
</dbReference>
<dbReference type="InterPro" id="IPR016461">
    <property type="entry name" value="COMT-like"/>
</dbReference>
<keyword evidence="3" id="KW-0949">S-adenosyl-L-methionine</keyword>
<dbReference type="InterPro" id="IPR029063">
    <property type="entry name" value="SAM-dependent_MTases_sf"/>
</dbReference>
<evidence type="ECO:0000259" key="6">
    <source>
        <dbReference type="Pfam" id="PF08100"/>
    </source>
</evidence>
<proteinExistence type="predicted"/>
<dbReference type="InterPro" id="IPR036388">
    <property type="entry name" value="WH-like_DNA-bd_sf"/>
</dbReference>
<dbReference type="OrthoDB" id="1606438at2759"/>
<dbReference type="Gene3D" id="3.40.50.150">
    <property type="entry name" value="Vaccinia Virus protein VP39"/>
    <property type="match status" value="1"/>
</dbReference>
<dbReference type="InterPro" id="IPR001077">
    <property type="entry name" value="COMT_C"/>
</dbReference>
<reference evidence="7 8" key="1">
    <citation type="journal article" date="2014" name="Genome Announc.">
        <title>Draft genome sequence of the pathogenic fungus Scedosporium apiospermum.</title>
        <authorList>
            <person name="Vandeputte P."/>
            <person name="Ghamrawi S."/>
            <person name="Rechenmann M."/>
            <person name="Iltis A."/>
            <person name="Giraud S."/>
            <person name="Fleury M."/>
            <person name="Thornton C."/>
            <person name="Delhaes L."/>
            <person name="Meyer W."/>
            <person name="Papon N."/>
            <person name="Bouchara J.P."/>
        </authorList>
    </citation>
    <scope>NUCLEOTIDE SEQUENCE [LARGE SCALE GENOMIC DNA]</scope>
    <source>
        <strain evidence="7 8">IHEM 14462</strain>
    </source>
</reference>
<dbReference type="PROSITE" id="PS51683">
    <property type="entry name" value="SAM_OMT_II"/>
    <property type="match status" value="1"/>
</dbReference>
<feature type="compositionally biased region" description="Basic and acidic residues" evidence="4">
    <location>
        <begin position="498"/>
        <end position="514"/>
    </location>
</feature>
<evidence type="ECO:0000259" key="5">
    <source>
        <dbReference type="Pfam" id="PF00891"/>
    </source>
</evidence>
<dbReference type="EMBL" id="JOWA01000077">
    <property type="protein sequence ID" value="KEZ45508.1"/>
    <property type="molecule type" value="Genomic_DNA"/>
</dbReference>
<keyword evidence="2" id="KW-0808">Transferase</keyword>
<protein>
    <submittedName>
        <fullName evidence="7">Uncharacterized protein</fullName>
    </submittedName>
</protein>
<organism evidence="7 8">
    <name type="scientific">Pseudallescheria apiosperma</name>
    <name type="common">Scedosporium apiospermum</name>
    <dbReference type="NCBI Taxonomy" id="563466"/>
    <lineage>
        <taxon>Eukaryota</taxon>
        <taxon>Fungi</taxon>
        <taxon>Dikarya</taxon>
        <taxon>Ascomycota</taxon>
        <taxon>Pezizomycotina</taxon>
        <taxon>Sordariomycetes</taxon>
        <taxon>Hypocreomycetidae</taxon>
        <taxon>Microascales</taxon>
        <taxon>Microascaceae</taxon>
        <taxon>Scedosporium</taxon>
    </lineage>
</organism>
<dbReference type="SUPFAM" id="SSF53335">
    <property type="entry name" value="S-adenosyl-L-methionine-dependent methyltransferases"/>
    <property type="match status" value="1"/>
</dbReference>
<evidence type="ECO:0000313" key="7">
    <source>
        <dbReference type="EMBL" id="KEZ45508.1"/>
    </source>
</evidence>
<dbReference type="GO" id="GO:0032259">
    <property type="term" value="P:methylation"/>
    <property type="evidence" value="ECO:0007669"/>
    <property type="project" value="UniProtKB-KW"/>
</dbReference>
<dbReference type="Proteomes" id="UP000028545">
    <property type="component" value="Unassembled WGS sequence"/>
</dbReference>
<comment type="caution">
    <text evidence="7">The sequence shown here is derived from an EMBL/GenBank/DDBJ whole genome shotgun (WGS) entry which is preliminary data.</text>
</comment>
<dbReference type="KEGG" id="sapo:SAPIO_CDS1831"/>
<dbReference type="InterPro" id="IPR036390">
    <property type="entry name" value="WH_DNA-bd_sf"/>
</dbReference>
<evidence type="ECO:0000313" key="8">
    <source>
        <dbReference type="Proteomes" id="UP000028545"/>
    </source>
</evidence>
<dbReference type="GeneID" id="27720903"/>
<gene>
    <name evidence="7" type="ORF">SAPIO_CDS1831</name>
</gene>
<dbReference type="Pfam" id="PF00891">
    <property type="entry name" value="Methyltransf_2"/>
    <property type="match status" value="1"/>
</dbReference>
<dbReference type="GO" id="GO:0008171">
    <property type="term" value="F:O-methyltransferase activity"/>
    <property type="evidence" value="ECO:0007669"/>
    <property type="project" value="InterPro"/>
</dbReference>
<evidence type="ECO:0000256" key="1">
    <source>
        <dbReference type="ARBA" id="ARBA00022603"/>
    </source>
</evidence>